<dbReference type="InterPro" id="IPR002125">
    <property type="entry name" value="CMP_dCMP_dom"/>
</dbReference>
<keyword evidence="9" id="KW-1185">Reference proteome</keyword>
<keyword evidence="5" id="KW-0862">Zinc</keyword>
<dbReference type="Gene3D" id="3.40.140.10">
    <property type="entry name" value="Cytidine Deaminase, domain 2"/>
    <property type="match status" value="1"/>
</dbReference>
<name>A0ABW2NPY4_9BACL</name>
<gene>
    <name evidence="8" type="ORF">ACFQPF_13520</name>
</gene>
<dbReference type="InterPro" id="IPR016193">
    <property type="entry name" value="Cytidine_deaminase-like"/>
</dbReference>
<protein>
    <recommendedName>
        <fullName evidence="6">ComE operon protein 2</fullName>
    </recommendedName>
</protein>
<dbReference type="InterPro" id="IPR013404">
    <property type="entry name" value="Competence_ComEB"/>
</dbReference>
<comment type="cofactor">
    <cofactor evidence="1">
        <name>Zn(2+)</name>
        <dbReference type="ChEBI" id="CHEBI:29105"/>
    </cofactor>
</comment>
<dbReference type="PROSITE" id="PS00903">
    <property type="entry name" value="CYT_DCMP_DEAMINASES_1"/>
    <property type="match status" value="1"/>
</dbReference>
<dbReference type="PANTHER" id="PTHR11086:SF18">
    <property type="entry name" value="DEOXYCYTIDYLATE DEAMINASE"/>
    <property type="match status" value="1"/>
</dbReference>
<dbReference type="CDD" id="cd01286">
    <property type="entry name" value="deoxycytidylate_deaminase"/>
    <property type="match status" value="1"/>
</dbReference>
<evidence type="ECO:0000259" key="7">
    <source>
        <dbReference type="PROSITE" id="PS51747"/>
    </source>
</evidence>
<comment type="similarity">
    <text evidence="2">Belongs to the cytidine and deoxycytidylate deaminase family.</text>
</comment>
<dbReference type="InterPro" id="IPR015517">
    <property type="entry name" value="dCMP_deaminase-rel"/>
</dbReference>
<evidence type="ECO:0000256" key="6">
    <source>
        <dbReference type="NCBIfam" id="TIGR02571"/>
    </source>
</evidence>
<evidence type="ECO:0000313" key="9">
    <source>
        <dbReference type="Proteomes" id="UP001596549"/>
    </source>
</evidence>
<evidence type="ECO:0000256" key="4">
    <source>
        <dbReference type="ARBA" id="ARBA00022801"/>
    </source>
</evidence>
<evidence type="ECO:0000256" key="3">
    <source>
        <dbReference type="ARBA" id="ARBA00022723"/>
    </source>
</evidence>
<dbReference type="Pfam" id="PF00383">
    <property type="entry name" value="dCMP_cyt_deam_1"/>
    <property type="match status" value="1"/>
</dbReference>
<dbReference type="PANTHER" id="PTHR11086">
    <property type="entry name" value="DEOXYCYTIDYLATE DEAMINASE-RELATED"/>
    <property type="match status" value="1"/>
</dbReference>
<dbReference type="InterPro" id="IPR035105">
    <property type="entry name" value="Deoxycytidylate_deaminase_dom"/>
</dbReference>
<feature type="domain" description="CMP/dCMP-type deaminase" evidence="7">
    <location>
        <begin position="5"/>
        <end position="132"/>
    </location>
</feature>
<sequence>MNRISWNDYFLAQSHLLALRSTCTRLAVGATIVRDNRIIAGGYNGSISGGVHCIDDGCYVIDNHCVRTVHAEVNAILQCAKFGVPTNGATMYVTHFPCLNCCRIIIQSGIKTLYYGEDYKNHPYAIEQFREAGVVTEKIEFQEPLNIFGRQMTIKE</sequence>
<dbReference type="NCBIfam" id="TIGR02571">
    <property type="entry name" value="ComEB"/>
    <property type="match status" value="1"/>
</dbReference>
<comment type="caution">
    <text evidence="8">The sequence shown here is derived from an EMBL/GenBank/DDBJ whole genome shotgun (WGS) entry which is preliminary data.</text>
</comment>
<dbReference type="RefSeq" id="WP_379750259.1">
    <property type="nucleotide sequence ID" value="NZ_JBHTCP010000046.1"/>
</dbReference>
<dbReference type="InterPro" id="IPR016192">
    <property type="entry name" value="APOBEC/CMP_deaminase_Zn-bd"/>
</dbReference>
<dbReference type="SUPFAM" id="SSF53927">
    <property type="entry name" value="Cytidine deaminase-like"/>
    <property type="match status" value="1"/>
</dbReference>
<evidence type="ECO:0000256" key="5">
    <source>
        <dbReference type="ARBA" id="ARBA00022833"/>
    </source>
</evidence>
<dbReference type="EMBL" id="JBHTCP010000046">
    <property type="protein sequence ID" value="MFC7372692.1"/>
    <property type="molecule type" value="Genomic_DNA"/>
</dbReference>
<organism evidence="8 9">
    <name type="scientific">Fictibacillus iocasae</name>
    <dbReference type="NCBI Taxonomy" id="2715437"/>
    <lineage>
        <taxon>Bacteria</taxon>
        <taxon>Bacillati</taxon>
        <taxon>Bacillota</taxon>
        <taxon>Bacilli</taxon>
        <taxon>Bacillales</taxon>
        <taxon>Fictibacillaceae</taxon>
        <taxon>Fictibacillus</taxon>
    </lineage>
</organism>
<accession>A0ABW2NPY4</accession>
<keyword evidence="4" id="KW-0378">Hydrolase</keyword>
<dbReference type="Proteomes" id="UP001596549">
    <property type="component" value="Unassembled WGS sequence"/>
</dbReference>
<evidence type="ECO:0000256" key="1">
    <source>
        <dbReference type="ARBA" id="ARBA00001947"/>
    </source>
</evidence>
<evidence type="ECO:0000313" key="8">
    <source>
        <dbReference type="EMBL" id="MFC7372692.1"/>
    </source>
</evidence>
<reference evidence="9" key="1">
    <citation type="journal article" date="2019" name="Int. J. Syst. Evol. Microbiol.">
        <title>The Global Catalogue of Microorganisms (GCM) 10K type strain sequencing project: providing services to taxonomists for standard genome sequencing and annotation.</title>
        <authorList>
            <consortium name="The Broad Institute Genomics Platform"/>
            <consortium name="The Broad Institute Genome Sequencing Center for Infectious Disease"/>
            <person name="Wu L."/>
            <person name="Ma J."/>
        </authorList>
    </citation>
    <scope>NUCLEOTIDE SEQUENCE [LARGE SCALE GENOMIC DNA]</scope>
    <source>
        <strain evidence="9">NBRC 106396</strain>
    </source>
</reference>
<dbReference type="PROSITE" id="PS51747">
    <property type="entry name" value="CYT_DCMP_DEAMINASES_2"/>
    <property type="match status" value="1"/>
</dbReference>
<keyword evidence="3" id="KW-0479">Metal-binding</keyword>
<evidence type="ECO:0000256" key="2">
    <source>
        <dbReference type="ARBA" id="ARBA00006576"/>
    </source>
</evidence>
<dbReference type="PIRSF" id="PIRSF006019">
    <property type="entry name" value="dCMP_deaminase"/>
    <property type="match status" value="1"/>
</dbReference>
<proteinExistence type="inferred from homology"/>
<dbReference type="InterPro" id="IPR016473">
    <property type="entry name" value="dCMP_deaminase"/>
</dbReference>